<dbReference type="PANTHER" id="PTHR12053">
    <property type="entry name" value="PROTEASE FAMILY M28 PLASMA GLUTAMATE CARBOXYPEPTIDASE-RELATED"/>
    <property type="match status" value="1"/>
</dbReference>
<evidence type="ECO:0000256" key="14">
    <source>
        <dbReference type="ARBA" id="ARBA00022833"/>
    </source>
</evidence>
<accession>A0A2G9TMR3</accession>
<dbReference type="EMBL" id="KZ358327">
    <property type="protein sequence ID" value="PIO59251.1"/>
    <property type="molecule type" value="Genomic_DNA"/>
</dbReference>
<evidence type="ECO:0000256" key="7">
    <source>
        <dbReference type="ARBA" id="ARBA00022525"/>
    </source>
</evidence>
<keyword evidence="7" id="KW-0964">Secreted</keyword>
<evidence type="ECO:0000256" key="9">
    <source>
        <dbReference type="ARBA" id="ARBA00022670"/>
    </source>
</evidence>
<evidence type="ECO:0000256" key="16">
    <source>
        <dbReference type="ARBA" id="ARBA00023049"/>
    </source>
</evidence>
<evidence type="ECO:0000256" key="21">
    <source>
        <dbReference type="ARBA" id="ARBA00033328"/>
    </source>
</evidence>
<keyword evidence="15" id="KW-0333">Golgi apparatus</keyword>
<evidence type="ECO:0000256" key="5">
    <source>
        <dbReference type="ARBA" id="ARBA00010918"/>
    </source>
</evidence>
<keyword evidence="9" id="KW-0645">Protease</keyword>
<feature type="domain" description="Peptidase M28" evidence="22">
    <location>
        <begin position="184"/>
        <end position="313"/>
    </location>
</feature>
<evidence type="ECO:0000256" key="2">
    <source>
        <dbReference type="ARBA" id="ARBA00004371"/>
    </source>
</evidence>
<keyword evidence="11" id="KW-0732">Signal</keyword>
<keyword evidence="18" id="KW-0325">Glycoprotein</keyword>
<evidence type="ECO:0000256" key="1">
    <source>
        <dbReference type="ARBA" id="ARBA00004240"/>
    </source>
</evidence>
<dbReference type="GO" id="GO:0005794">
    <property type="term" value="C:Golgi apparatus"/>
    <property type="evidence" value="ECO:0007669"/>
    <property type="project" value="UniProtKB-SubCell"/>
</dbReference>
<keyword evidence="24" id="KW-1185">Reference proteome</keyword>
<comment type="subunit">
    <text evidence="20">Homodimer. The monomeric form is inactive while the homodimer is active.</text>
</comment>
<dbReference type="Gene3D" id="3.50.30.30">
    <property type="match status" value="1"/>
</dbReference>
<protein>
    <recommendedName>
        <fullName evidence="6">Carboxypeptidase Q</fullName>
    </recommendedName>
    <alternativeName>
        <fullName evidence="21">Plasma glutamate carboxypeptidase</fullName>
    </alternativeName>
</protein>
<dbReference type="OrthoDB" id="10013407at2759"/>
<keyword evidence="14" id="KW-0862">Zinc</keyword>
<comment type="subcellular location">
    <subcellularLocation>
        <location evidence="1">Endoplasmic reticulum</location>
    </subcellularLocation>
    <subcellularLocation>
        <location evidence="3">Golgi apparatus</location>
    </subcellularLocation>
    <subcellularLocation>
        <location evidence="2">Lysosome</location>
    </subcellularLocation>
    <subcellularLocation>
        <location evidence="4">Secreted</location>
    </subcellularLocation>
</comment>
<evidence type="ECO:0000256" key="13">
    <source>
        <dbReference type="ARBA" id="ARBA00022824"/>
    </source>
</evidence>
<organism evidence="23 24">
    <name type="scientific">Teladorsagia circumcincta</name>
    <name type="common">Brown stomach worm</name>
    <name type="synonym">Ostertagia circumcincta</name>
    <dbReference type="NCBI Taxonomy" id="45464"/>
    <lineage>
        <taxon>Eukaryota</taxon>
        <taxon>Metazoa</taxon>
        <taxon>Ecdysozoa</taxon>
        <taxon>Nematoda</taxon>
        <taxon>Chromadorea</taxon>
        <taxon>Rhabditida</taxon>
        <taxon>Rhabditina</taxon>
        <taxon>Rhabditomorpha</taxon>
        <taxon>Strongyloidea</taxon>
        <taxon>Trichostrongylidae</taxon>
        <taxon>Teladorsagia</taxon>
    </lineage>
</organism>
<evidence type="ECO:0000256" key="15">
    <source>
        <dbReference type="ARBA" id="ARBA00023034"/>
    </source>
</evidence>
<evidence type="ECO:0000313" key="23">
    <source>
        <dbReference type="EMBL" id="PIO59251.1"/>
    </source>
</evidence>
<evidence type="ECO:0000256" key="11">
    <source>
        <dbReference type="ARBA" id="ARBA00022729"/>
    </source>
</evidence>
<dbReference type="InterPro" id="IPR007484">
    <property type="entry name" value="Peptidase_M28"/>
</dbReference>
<proteinExistence type="inferred from homology"/>
<dbReference type="Proteomes" id="UP000230423">
    <property type="component" value="Unassembled WGS sequence"/>
</dbReference>
<dbReference type="GO" id="GO:0070573">
    <property type="term" value="F:metallodipeptidase activity"/>
    <property type="evidence" value="ECO:0007669"/>
    <property type="project" value="InterPro"/>
</dbReference>
<evidence type="ECO:0000259" key="22">
    <source>
        <dbReference type="Pfam" id="PF04389"/>
    </source>
</evidence>
<keyword evidence="19" id="KW-0458">Lysosome</keyword>
<evidence type="ECO:0000256" key="8">
    <source>
        <dbReference type="ARBA" id="ARBA00022645"/>
    </source>
</evidence>
<keyword evidence="13" id="KW-0256">Endoplasmic reticulum</keyword>
<name>A0A2G9TMR3_TELCI</name>
<keyword evidence="12" id="KW-0378">Hydrolase</keyword>
<dbReference type="GO" id="GO:0005615">
    <property type="term" value="C:extracellular space"/>
    <property type="evidence" value="ECO:0007669"/>
    <property type="project" value="TreeGrafter"/>
</dbReference>
<dbReference type="GO" id="GO:0046872">
    <property type="term" value="F:metal ion binding"/>
    <property type="evidence" value="ECO:0007669"/>
    <property type="project" value="UniProtKB-KW"/>
</dbReference>
<dbReference type="GO" id="GO:0006508">
    <property type="term" value="P:proteolysis"/>
    <property type="evidence" value="ECO:0007669"/>
    <property type="project" value="UniProtKB-KW"/>
</dbReference>
<dbReference type="GO" id="GO:0005783">
    <property type="term" value="C:endoplasmic reticulum"/>
    <property type="evidence" value="ECO:0007669"/>
    <property type="project" value="UniProtKB-SubCell"/>
</dbReference>
<evidence type="ECO:0000256" key="20">
    <source>
        <dbReference type="ARBA" id="ARBA00025833"/>
    </source>
</evidence>
<dbReference type="SUPFAM" id="SSF53187">
    <property type="entry name" value="Zn-dependent exopeptidases"/>
    <property type="match status" value="1"/>
</dbReference>
<sequence>LTATSVTLLEEIINGPDDSLKWLAELCDDFGPRKTGSLNLEKRNSEPRLHKLNIMAIDGSPPGQVEGQVVVIRKIEELQSKYIKGRIVVTAQNWTGYRSSIKFRKLAKEAAKRGALAILVKSITPMSLYTPHTGAGARGSRIPAVCVTAEEADMIGRWYDRKKKVIIKLNIKSYESSKSVLSRNVVFEIPGSVYPEEIVLLSAHMDSWDVGQGALDDGGGMAAARAAMLAIKRLSHSDSDFKPKRTIRGIFWTAEEQGSLGSSYYFHDHSTTKERFVFASESDQGAFRPRNYLSILRYQGDKRHKDLIEQIVTLLNTNGIPLRVLDDPDQ</sequence>
<dbReference type="GO" id="GO:0004180">
    <property type="term" value="F:carboxypeptidase activity"/>
    <property type="evidence" value="ECO:0007669"/>
    <property type="project" value="UniProtKB-KW"/>
</dbReference>
<evidence type="ECO:0000256" key="19">
    <source>
        <dbReference type="ARBA" id="ARBA00023228"/>
    </source>
</evidence>
<keyword evidence="17" id="KW-0865">Zymogen</keyword>
<dbReference type="GO" id="GO:0005764">
    <property type="term" value="C:lysosome"/>
    <property type="evidence" value="ECO:0007669"/>
    <property type="project" value="UniProtKB-SubCell"/>
</dbReference>
<dbReference type="GO" id="GO:0043171">
    <property type="term" value="P:peptide catabolic process"/>
    <property type="evidence" value="ECO:0007669"/>
    <property type="project" value="TreeGrafter"/>
</dbReference>
<evidence type="ECO:0000256" key="12">
    <source>
        <dbReference type="ARBA" id="ARBA00022801"/>
    </source>
</evidence>
<evidence type="ECO:0000256" key="10">
    <source>
        <dbReference type="ARBA" id="ARBA00022723"/>
    </source>
</evidence>
<evidence type="ECO:0000256" key="3">
    <source>
        <dbReference type="ARBA" id="ARBA00004555"/>
    </source>
</evidence>
<dbReference type="AlphaFoldDB" id="A0A2G9TMR3"/>
<feature type="non-terminal residue" evidence="23">
    <location>
        <position position="330"/>
    </location>
</feature>
<dbReference type="InterPro" id="IPR039866">
    <property type="entry name" value="CPQ"/>
</dbReference>
<keyword evidence="10" id="KW-0479">Metal-binding</keyword>
<comment type="similarity">
    <text evidence="5">Belongs to the peptidase M28 family.</text>
</comment>
<evidence type="ECO:0000256" key="17">
    <source>
        <dbReference type="ARBA" id="ARBA00023145"/>
    </source>
</evidence>
<dbReference type="Gene3D" id="3.40.630.10">
    <property type="entry name" value="Zn peptidases"/>
    <property type="match status" value="1"/>
</dbReference>
<evidence type="ECO:0000313" key="24">
    <source>
        <dbReference type="Proteomes" id="UP000230423"/>
    </source>
</evidence>
<keyword evidence="16" id="KW-0482">Metalloprotease</keyword>
<reference evidence="23 24" key="1">
    <citation type="submission" date="2015-09" db="EMBL/GenBank/DDBJ databases">
        <title>Draft genome of the parasitic nematode Teladorsagia circumcincta isolate WARC Sus (inbred).</title>
        <authorList>
            <person name="Mitreva M."/>
        </authorList>
    </citation>
    <scope>NUCLEOTIDE SEQUENCE [LARGE SCALE GENOMIC DNA]</scope>
    <source>
        <strain evidence="23 24">S</strain>
    </source>
</reference>
<evidence type="ECO:0000256" key="4">
    <source>
        <dbReference type="ARBA" id="ARBA00004613"/>
    </source>
</evidence>
<dbReference type="Pfam" id="PF04389">
    <property type="entry name" value="Peptidase_M28"/>
    <property type="match status" value="1"/>
</dbReference>
<evidence type="ECO:0000256" key="6">
    <source>
        <dbReference type="ARBA" id="ARBA00014116"/>
    </source>
</evidence>
<feature type="non-terminal residue" evidence="23">
    <location>
        <position position="1"/>
    </location>
</feature>
<keyword evidence="8" id="KW-0121">Carboxypeptidase</keyword>
<evidence type="ECO:0000256" key="18">
    <source>
        <dbReference type="ARBA" id="ARBA00023180"/>
    </source>
</evidence>
<gene>
    <name evidence="23" type="ORF">TELCIR_19292</name>
</gene>
<dbReference type="PANTHER" id="PTHR12053:SF3">
    <property type="entry name" value="CARBOXYPEPTIDASE Q"/>
    <property type="match status" value="1"/>
</dbReference>